<name>A0A8S5T6J5_9CAUD</name>
<accession>A0A8S5T6J5</accession>
<evidence type="ECO:0000256" key="1">
    <source>
        <dbReference type="ARBA" id="ARBA00022529"/>
    </source>
</evidence>
<keyword evidence="1" id="KW-0929">Antimicrobial</keyword>
<dbReference type="InterPro" id="IPR050570">
    <property type="entry name" value="Cell_wall_metabolism_enzyme"/>
</dbReference>
<sequence length="240" mass="26675">MRLSNGEVLLHWPLDIHVLTQGWYYNDGSLHQAVDLRTQIKGMYIRPVYAAEDGTVDQTQNWDGHTKTGMQSYGNMVRIKHAPYKRKTLQTRYAHLSSYCVKYGQRVKEGEIIGYSGTTGNVYGAHLHFEVILNGKRTNPLTWLDADYTLATGKEYQFNKGEHSVVVPAADTADKKLQIPTIGPMSKGDYDALLKTAADNGSAPTLYTVTMQAMSTAAASALQQKADALGVHYTSKWVED</sequence>
<feature type="domain" description="M23ase beta-sheet core" evidence="3">
    <location>
        <begin position="31"/>
        <end position="140"/>
    </location>
</feature>
<dbReference type="GO" id="GO:0004222">
    <property type="term" value="F:metalloendopeptidase activity"/>
    <property type="evidence" value="ECO:0007669"/>
    <property type="project" value="TreeGrafter"/>
</dbReference>
<protein>
    <submittedName>
        <fullName evidence="4">Morphogenesis protein 1 hydrolase</fullName>
    </submittedName>
</protein>
<dbReference type="PANTHER" id="PTHR21666">
    <property type="entry name" value="PEPTIDASE-RELATED"/>
    <property type="match status" value="1"/>
</dbReference>
<dbReference type="Gene3D" id="2.70.70.10">
    <property type="entry name" value="Glucose Permease (Domain IIA)"/>
    <property type="match status" value="1"/>
</dbReference>
<dbReference type="Pfam" id="PF01551">
    <property type="entry name" value="Peptidase_M23"/>
    <property type="match status" value="1"/>
</dbReference>
<dbReference type="GO" id="GO:0031640">
    <property type="term" value="P:killing of cells of another organism"/>
    <property type="evidence" value="ECO:0007669"/>
    <property type="project" value="UniProtKB-KW"/>
</dbReference>
<keyword evidence="2" id="KW-0081">Bacteriolytic enzyme</keyword>
<dbReference type="SUPFAM" id="SSF51261">
    <property type="entry name" value="Duplicated hybrid motif"/>
    <property type="match status" value="1"/>
</dbReference>
<proteinExistence type="predicted"/>
<evidence type="ECO:0000256" key="2">
    <source>
        <dbReference type="ARBA" id="ARBA00022638"/>
    </source>
</evidence>
<organism evidence="4">
    <name type="scientific">Myoviridae sp. ctgXa1</name>
    <dbReference type="NCBI Taxonomy" id="2827700"/>
    <lineage>
        <taxon>Viruses</taxon>
        <taxon>Duplodnaviria</taxon>
        <taxon>Heunggongvirae</taxon>
        <taxon>Uroviricota</taxon>
        <taxon>Caudoviricetes</taxon>
    </lineage>
</organism>
<dbReference type="PANTHER" id="PTHR21666:SF270">
    <property type="entry name" value="MUREIN HYDROLASE ACTIVATOR ENVC"/>
    <property type="match status" value="1"/>
</dbReference>
<keyword evidence="4" id="KW-0378">Hydrolase</keyword>
<dbReference type="InterPro" id="IPR016047">
    <property type="entry name" value="M23ase_b-sheet_dom"/>
</dbReference>
<dbReference type="CDD" id="cd12797">
    <property type="entry name" value="M23_peptidase"/>
    <property type="match status" value="1"/>
</dbReference>
<reference evidence="4" key="1">
    <citation type="journal article" date="2021" name="Proc. Natl. Acad. Sci. U.S.A.">
        <title>A Catalog of Tens of Thousands of Viruses from Human Metagenomes Reveals Hidden Associations with Chronic Diseases.</title>
        <authorList>
            <person name="Tisza M.J."/>
            <person name="Buck C.B."/>
        </authorList>
    </citation>
    <scope>NUCLEOTIDE SEQUENCE</scope>
    <source>
        <strain evidence="4">CtgXa1</strain>
    </source>
</reference>
<evidence type="ECO:0000259" key="3">
    <source>
        <dbReference type="Pfam" id="PF01551"/>
    </source>
</evidence>
<dbReference type="GO" id="GO:0042742">
    <property type="term" value="P:defense response to bacterium"/>
    <property type="evidence" value="ECO:0007669"/>
    <property type="project" value="UniProtKB-KW"/>
</dbReference>
<dbReference type="EMBL" id="BK032760">
    <property type="protein sequence ID" value="DAF58972.1"/>
    <property type="molecule type" value="Genomic_DNA"/>
</dbReference>
<evidence type="ECO:0000313" key="4">
    <source>
        <dbReference type="EMBL" id="DAF58972.1"/>
    </source>
</evidence>
<dbReference type="InterPro" id="IPR011055">
    <property type="entry name" value="Dup_hybrid_motif"/>
</dbReference>